<dbReference type="Proteomes" id="UP000718564">
    <property type="component" value="Unassembled WGS sequence"/>
</dbReference>
<feature type="region of interest" description="Disordered" evidence="1">
    <location>
        <begin position="488"/>
        <end position="526"/>
    </location>
</feature>
<evidence type="ECO:0000256" key="2">
    <source>
        <dbReference type="SAM" id="Phobius"/>
    </source>
</evidence>
<protein>
    <submittedName>
        <fullName evidence="4">MCE family protein</fullName>
    </submittedName>
</protein>
<evidence type="ECO:0000256" key="1">
    <source>
        <dbReference type="SAM" id="MobiDB-lite"/>
    </source>
</evidence>
<feature type="compositionally biased region" description="Low complexity" evidence="1">
    <location>
        <begin position="488"/>
        <end position="499"/>
    </location>
</feature>
<keyword evidence="2" id="KW-0472">Membrane</keyword>
<feature type="transmembrane region" description="Helical" evidence="2">
    <location>
        <begin position="20"/>
        <end position="38"/>
    </location>
</feature>
<gene>
    <name evidence="4" type="ORF">DP116_24655</name>
</gene>
<dbReference type="PANTHER" id="PTHR34675">
    <property type="entry name" value="PROTEIN TRIGALACTOSYLDIACYLGLYCEROL 2, CHLOROPLASTIC"/>
    <property type="match status" value="1"/>
</dbReference>
<evidence type="ECO:0000313" key="4">
    <source>
        <dbReference type="EMBL" id="NMG22464.1"/>
    </source>
</evidence>
<comment type="caution">
    <text evidence="4">The sequence shown here is derived from an EMBL/GenBank/DDBJ whole genome shotgun (WGS) entry which is preliminary data.</text>
</comment>
<dbReference type="Pfam" id="PF02470">
    <property type="entry name" value="MlaD"/>
    <property type="match status" value="1"/>
</dbReference>
<proteinExistence type="predicted"/>
<keyword evidence="5" id="KW-1185">Reference proteome</keyword>
<dbReference type="InterPro" id="IPR039342">
    <property type="entry name" value="TGD2-like"/>
</dbReference>
<organism evidence="4 5">
    <name type="scientific">Brasilonema bromeliae SPC951</name>
    <dbReference type="NCBI Taxonomy" id="385972"/>
    <lineage>
        <taxon>Bacteria</taxon>
        <taxon>Bacillati</taxon>
        <taxon>Cyanobacteriota</taxon>
        <taxon>Cyanophyceae</taxon>
        <taxon>Nostocales</taxon>
        <taxon>Scytonemataceae</taxon>
        <taxon>Brasilonema</taxon>
        <taxon>Bromeliae group (in: Brasilonema)</taxon>
    </lineage>
</organism>
<dbReference type="InterPro" id="IPR003399">
    <property type="entry name" value="Mce/MlaD"/>
</dbReference>
<dbReference type="PANTHER" id="PTHR34675:SF1">
    <property type="entry name" value="PROTEIN TRIGALACTOSYLDIACYLGLYCEROL 2, CHLOROPLASTIC"/>
    <property type="match status" value="1"/>
</dbReference>
<dbReference type="EMBL" id="QMEB01000263">
    <property type="protein sequence ID" value="NMG22464.1"/>
    <property type="molecule type" value="Genomic_DNA"/>
</dbReference>
<sequence length="544" mass="58564">MRSLLTSRFASARTFREGSVGLLLLLGLGVFGLVMLWLTKFNVARSSYKAIVEFANAGGMQKGAVVRYRGVKVGTISALRPGPNNVEVEIEISKSNLIIPSNVTVDANQSGLIGESIIDITPKTQLPPGAVVGKPLEKNCNPQIIVCNGSRLKGQIGISMDELIRSTTQLATVYSDQKFYGNVNKAVENTAVAAANIAELSRNFSVLSKDLQQQLNSVSATTNTIQQATTQLSASSTKTLSQFGNTADQFSTTAKELRLTNTSVSKLINNLDTLVTSNRSSLVAALNNITETSNQLRKTVSSLSPAVNRVTQGELIKNLETLSANAAQASANLREVSNSLNNPNNVVVLQQTLDSARVTFENTQKITSDLDELTGDPAFRQNLRQLVNGLSSLVSSTQQMQDHVQIASTLDSVKATVHNSNTAISAPKINKQQTSFSLPLTAAKIADKTFQPTTITLTNPTPSTRQQQMMFNLSPGTTKSADKTFEPTTITLTNSTPSTEQQSVDTKSASKEPQPTSGQVTPSLAQENLLRKLREHREQEKLGE</sequence>
<dbReference type="RefSeq" id="WP_169157660.1">
    <property type="nucleotide sequence ID" value="NZ_CAWPJE010000264.1"/>
</dbReference>
<accession>A0ABX1PD87</accession>
<reference evidence="4 5" key="1">
    <citation type="submission" date="2018-06" db="EMBL/GenBank/DDBJ databases">
        <title>Comparative genomics of Brasilonema spp. strains.</title>
        <authorList>
            <person name="Alvarenga D.O."/>
            <person name="Fiore M.F."/>
            <person name="Varani A.M."/>
        </authorList>
    </citation>
    <scope>NUCLEOTIDE SEQUENCE [LARGE SCALE GENOMIC DNA]</scope>
    <source>
        <strain evidence="4 5">SPC951</strain>
    </source>
</reference>
<keyword evidence="2" id="KW-0812">Transmembrane</keyword>
<evidence type="ECO:0000259" key="3">
    <source>
        <dbReference type="Pfam" id="PF02470"/>
    </source>
</evidence>
<name>A0ABX1PD87_9CYAN</name>
<keyword evidence="2" id="KW-1133">Transmembrane helix</keyword>
<feature type="domain" description="Mce/MlaD" evidence="3">
    <location>
        <begin position="48"/>
        <end position="122"/>
    </location>
</feature>
<evidence type="ECO:0000313" key="5">
    <source>
        <dbReference type="Proteomes" id="UP000718564"/>
    </source>
</evidence>
<feature type="compositionally biased region" description="Polar residues" evidence="1">
    <location>
        <begin position="500"/>
        <end position="526"/>
    </location>
</feature>